<dbReference type="InterPro" id="IPR029044">
    <property type="entry name" value="Nucleotide-diphossugar_trans"/>
</dbReference>
<dbReference type="EMBL" id="VXKE01000021">
    <property type="protein sequence ID" value="KAA8707643.1"/>
    <property type="molecule type" value="Genomic_DNA"/>
</dbReference>
<dbReference type="SUPFAM" id="SSF53448">
    <property type="entry name" value="Nucleotide-diphospho-sugar transferases"/>
    <property type="match status" value="1"/>
</dbReference>
<feature type="region of interest" description="Disordered" evidence="1">
    <location>
        <begin position="497"/>
        <end position="524"/>
    </location>
</feature>
<accession>A0A5M9QFQ6</accession>
<dbReference type="InterPro" id="IPR001173">
    <property type="entry name" value="Glyco_trans_2-like"/>
</dbReference>
<reference evidence="3 4" key="1">
    <citation type="submission" date="2019-09" db="EMBL/GenBank/DDBJ databases">
        <title>Draft genome sequence of various Type strains from the CCUG.</title>
        <authorList>
            <person name="Pineiro-Iglesias B."/>
            <person name="Tunovic T."/>
            <person name="Unosson C."/>
            <person name="Inganas E."/>
            <person name="Ohlen M."/>
            <person name="Cardew S."/>
            <person name="Jensie-Markopoulos S."/>
            <person name="Salva-Serra F."/>
            <person name="Jaen-Luchoro D."/>
            <person name="Karlsson R."/>
            <person name="Svensson-Stadler L."/>
            <person name="Chun J."/>
            <person name="Moore E."/>
        </authorList>
    </citation>
    <scope>NUCLEOTIDE SEQUENCE [LARGE SCALE GENOMIC DNA]</scope>
    <source>
        <strain evidence="3 4">CCUG 32756T</strain>
    </source>
</reference>
<keyword evidence="3" id="KW-0808">Transferase</keyword>
<evidence type="ECO:0000313" key="4">
    <source>
        <dbReference type="Proteomes" id="UP000323707"/>
    </source>
</evidence>
<sequence>MPLGGGQHIINQTGSTMPPKVSIIIPTYNVESYIARCLESCINQTLHDIEILVIDDCGSDGSIQIAQDYAKLDSRIKIIHNANNLGTFATRIVGIRQALGEYIAFLDADDYLTHNACEISYNATQKSAQAPSSLSPTKPIQANLSQAKPSTQEQIPDSKPDIVFFGMRFEPPTFKRVSPPVLCKPLFGDEVLFEVFAHCATPPWHICAKLYKASHIRGAIEKLVAHMGENVRLTMAEDVLKSFWLTALATKSIGIPDKLYVYCDSSSSITRKIDANTRDKKIADIGQVITELGKLSQVDCLRANASFSIAQRRAIAILTSVQVLEHRYDGLINGGWGGGSIYYGLSQISTLSSQVADLCALAWLYLFARVCQALDSSLESTFSKVDSVSGIHSDDLAKFRATADRKSSSTLNFAKSPTSNTTIPRILEEESQAGCENSTQNLESTFSYNAFFLSSRDLRQQVVAIHTNNAQKAQSIASLEKVDSTFETMDCHADFQSARNDGKNAASKNEDSRNEAKNVSKSAQDSRICDEKPLLFKRVQGRILGVCNCSTREAIHDLSRKAESTKKAESLLKAGYAV</sequence>
<dbReference type="Gene3D" id="3.90.550.10">
    <property type="entry name" value="Spore Coat Polysaccharide Biosynthesis Protein SpsA, Chain A"/>
    <property type="match status" value="1"/>
</dbReference>
<gene>
    <name evidence="3" type="ORF">F4V45_07135</name>
</gene>
<protein>
    <submittedName>
        <fullName evidence="3">Glycosyltransferase family 2 protein</fullName>
    </submittedName>
</protein>
<name>A0A5M9QFQ6_9HELI</name>
<feature type="domain" description="Glycosyltransferase 2-like" evidence="2">
    <location>
        <begin position="22"/>
        <end position="119"/>
    </location>
</feature>
<evidence type="ECO:0000256" key="1">
    <source>
        <dbReference type="SAM" id="MobiDB-lite"/>
    </source>
</evidence>
<dbReference type="GO" id="GO:0016758">
    <property type="term" value="F:hexosyltransferase activity"/>
    <property type="evidence" value="ECO:0007669"/>
    <property type="project" value="UniProtKB-ARBA"/>
</dbReference>
<feature type="compositionally biased region" description="Basic and acidic residues" evidence="1">
    <location>
        <begin position="508"/>
        <end position="518"/>
    </location>
</feature>
<comment type="caution">
    <text evidence="3">The sequence shown here is derived from an EMBL/GenBank/DDBJ whole genome shotgun (WGS) entry which is preliminary data.</text>
</comment>
<proteinExistence type="predicted"/>
<dbReference type="AlphaFoldDB" id="A0A5M9QFQ6"/>
<evidence type="ECO:0000313" key="3">
    <source>
        <dbReference type="EMBL" id="KAA8707643.1"/>
    </source>
</evidence>
<dbReference type="CDD" id="cd00761">
    <property type="entry name" value="Glyco_tranf_GTA_type"/>
    <property type="match status" value="1"/>
</dbReference>
<dbReference type="Pfam" id="PF00535">
    <property type="entry name" value="Glycos_transf_2"/>
    <property type="match status" value="1"/>
</dbReference>
<dbReference type="Proteomes" id="UP000323707">
    <property type="component" value="Unassembled WGS sequence"/>
</dbReference>
<dbReference type="PANTHER" id="PTHR22916">
    <property type="entry name" value="GLYCOSYLTRANSFERASE"/>
    <property type="match status" value="1"/>
</dbReference>
<evidence type="ECO:0000259" key="2">
    <source>
        <dbReference type="Pfam" id="PF00535"/>
    </source>
</evidence>
<dbReference type="PANTHER" id="PTHR22916:SF3">
    <property type="entry name" value="UDP-GLCNAC:BETAGAL BETA-1,3-N-ACETYLGLUCOSAMINYLTRANSFERASE-LIKE PROTEIN 1"/>
    <property type="match status" value="1"/>
</dbReference>
<organism evidence="3 4">
    <name type="scientific">Helicobacter canis</name>
    <dbReference type="NCBI Taxonomy" id="29419"/>
    <lineage>
        <taxon>Bacteria</taxon>
        <taxon>Pseudomonadati</taxon>
        <taxon>Campylobacterota</taxon>
        <taxon>Epsilonproteobacteria</taxon>
        <taxon>Campylobacterales</taxon>
        <taxon>Helicobacteraceae</taxon>
        <taxon>Helicobacter</taxon>
    </lineage>
</organism>